<evidence type="ECO:0000256" key="5">
    <source>
        <dbReference type="ARBA" id="ARBA00023136"/>
    </source>
</evidence>
<feature type="transmembrane region" description="Helical" evidence="6">
    <location>
        <begin position="333"/>
        <end position="354"/>
    </location>
</feature>
<evidence type="ECO:0000313" key="8">
    <source>
        <dbReference type="Proteomes" id="UP001501490"/>
    </source>
</evidence>
<keyword evidence="3 6" id="KW-0812">Transmembrane</keyword>
<comment type="similarity">
    <text evidence="6">Belongs to the inorganic phosphate transporter (PiT) (TC 2.A.20) family.</text>
</comment>
<feature type="transmembrane region" description="Helical" evidence="6">
    <location>
        <begin position="105"/>
        <end position="123"/>
    </location>
</feature>
<feature type="transmembrane region" description="Helical" evidence="6">
    <location>
        <begin position="78"/>
        <end position="99"/>
    </location>
</feature>
<feature type="transmembrane region" description="Helical" evidence="6">
    <location>
        <begin position="135"/>
        <end position="157"/>
    </location>
</feature>
<keyword evidence="2 6" id="KW-0813">Transport</keyword>
<feature type="transmembrane region" description="Helical" evidence="6">
    <location>
        <begin position="221"/>
        <end position="240"/>
    </location>
</feature>
<comment type="subcellular location">
    <subcellularLocation>
        <location evidence="1 6">Membrane</location>
        <topology evidence="1 6">Multi-pass membrane protein</topology>
    </subcellularLocation>
</comment>
<proteinExistence type="inferred from homology"/>
<keyword evidence="6" id="KW-0592">Phosphate transport</keyword>
<protein>
    <recommendedName>
        <fullName evidence="6">Phosphate transporter</fullName>
    </recommendedName>
</protein>
<feature type="transmembrane region" description="Helical" evidence="6">
    <location>
        <begin position="46"/>
        <end position="66"/>
    </location>
</feature>
<organism evidence="7 8">
    <name type="scientific">Microlunatus ginsengisoli</name>
    <dbReference type="NCBI Taxonomy" id="363863"/>
    <lineage>
        <taxon>Bacteria</taxon>
        <taxon>Bacillati</taxon>
        <taxon>Actinomycetota</taxon>
        <taxon>Actinomycetes</taxon>
        <taxon>Propionibacteriales</taxon>
        <taxon>Propionibacteriaceae</taxon>
        <taxon>Microlunatus</taxon>
    </lineage>
</organism>
<dbReference type="Proteomes" id="UP001501490">
    <property type="component" value="Unassembled WGS sequence"/>
</dbReference>
<evidence type="ECO:0000256" key="3">
    <source>
        <dbReference type="ARBA" id="ARBA00022692"/>
    </source>
</evidence>
<dbReference type="Pfam" id="PF01384">
    <property type="entry name" value="PHO4"/>
    <property type="match status" value="1"/>
</dbReference>
<gene>
    <name evidence="7" type="ORF">GCM10022236_25700</name>
</gene>
<keyword evidence="5 6" id="KW-0472">Membrane</keyword>
<evidence type="ECO:0000256" key="4">
    <source>
        <dbReference type="ARBA" id="ARBA00022989"/>
    </source>
</evidence>
<evidence type="ECO:0000256" key="1">
    <source>
        <dbReference type="ARBA" id="ARBA00004141"/>
    </source>
</evidence>
<keyword evidence="4 6" id="KW-1133">Transmembrane helix</keyword>
<reference evidence="8" key="1">
    <citation type="journal article" date="2019" name="Int. J. Syst. Evol. Microbiol.">
        <title>The Global Catalogue of Microorganisms (GCM) 10K type strain sequencing project: providing services to taxonomists for standard genome sequencing and annotation.</title>
        <authorList>
            <consortium name="The Broad Institute Genomics Platform"/>
            <consortium name="The Broad Institute Genome Sequencing Center for Infectious Disease"/>
            <person name="Wu L."/>
            <person name="Ma J."/>
        </authorList>
    </citation>
    <scope>NUCLEOTIDE SEQUENCE [LARGE SCALE GENOMIC DNA]</scope>
    <source>
        <strain evidence="8">JCM 16929</strain>
    </source>
</reference>
<evidence type="ECO:0000256" key="6">
    <source>
        <dbReference type="RuleBase" id="RU363058"/>
    </source>
</evidence>
<accession>A0ABP6ZY62</accession>
<name>A0ABP6ZY62_9ACTN</name>
<dbReference type="EMBL" id="BAABAB010000017">
    <property type="protein sequence ID" value="GAA3622208.1"/>
    <property type="molecule type" value="Genomic_DNA"/>
</dbReference>
<keyword evidence="8" id="KW-1185">Reference proteome</keyword>
<dbReference type="InterPro" id="IPR001204">
    <property type="entry name" value="Phos_transporter"/>
</dbReference>
<dbReference type="PANTHER" id="PTHR11101:SF80">
    <property type="entry name" value="PHOSPHATE TRANSPORTER"/>
    <property type="match status" value="1"/>
</dbReference>
<evidence type="ECO:0000313" key="7">
    <source>
        <dbReference type="EMBL" id="GAA3622208.1"/>
    </source>
</evidence>
<dbReference type="RefSeq" id="WP_344805078.1">
    <property type="nucleotide sequence ID" value="NZ_BAABAB010000017.1"/>
</dbReference>
<feature type="transmembrane region" description="Helical" evidence="6">
    <location>
        <begin position="309"/>
        <end position="327"/>
    </location>
</feature>
<dbReference type="PANTHER" id="PTHR11101">
    <property type="entry name" value="PHOSPHATE TRANSPORTER"/>
    <property type="match status" value="1"/>
</dbReference>
<evidence type="ECO:0000256" key="2">
    <source>
        <dbReference type="ARBA" id="ARBA00022448"/>
    </source>
</evidence>
<sequence length="392" mass="40828">MDWLLVAIIAVIALALLFDFTNGFHDAANSVATVVATRAMPARWAPWFSAFFNFVAFFVVGTAVANTVAKVVKHDSEGVAVVFAALIAAITWNYITWYVGMPSSSSHAIIGGLVGAGLAAGGLKAINWGVVRTALIAIVASPLVAFTVAFLAMLLIARIQRRWRIREDAKAFKGLQLVSAAAVSFGHGANDAQKTMGIMAALLYAGGYIGLQADGNLEIDWWIPLLAYSAIAAGTIWGGWKIIETMGLRITSLRASSGLAANIGAVTAIFGATGMGIPISTTHAAASSVSGSGVASGQGINIRVVGEMVLAWIVTIPSTVVIGWLMLELTRLPGAASFIAVGAALFVLFGWIAWAMSKALRADDVAAEIPSVAELREPVSAVPHIEGHGSVE</sequence>
<comment type="caution">
    <text evidence="7">The sequence shown here is derived from an EMBL/GenBank/DDBJ whole genome shotgun (WGS) entry which is preliminary data.</text>
</comment>